<dbReference type="SUPFAM" id="SSF56784">
    <property type="entry name" value="HAD-like"/>
    <property type="match status" value="1"/>
</dbReference>
<dbReference type="AlphaFoldDB" id="A0A7S2GHG6"/>
<dbReference type="GO" id="GO:0005737">
    <property type="term" value="C:cytoplasm"/>
    <property type="evidence" value="ECO:0007669"/>
    <property type="project" value="TreeGrafter"/>
</dbReference>
<sequence>MMRVPFELTEKDYREYMTALFDEIDEDDSREIDREEWGNYFCASREVVSRPDQWNPQENPDCRKITGFIFDCDGTIYHPSGLIQGAEDMLTWIVQSGYQYVLLSNTGSESHTSLHRKLTTPGVFECRPDGKAFPEGQCYTAADAQIDFITSGHIPAHSKLLVLAPVTSTWKKMVSQRVPDLVESWDIHLNMDVETAKEWAQHAKKRLDWENLAIEDRIQVEAPPKTAIVFFHDGMVETDWSFELLHAMTILLRFGAEFIYTAEDATNPSSDDERFPDDDFPKPGPGMFVQMLKRSMLTESRCFCCGKGGNVGRKFMIERAIRMLEAQGHSGRRECMMIVGDRFDSDIRAGTFSGIKTCLLESGAHTLDDADQFPTDIPSFASKSILDLHSNCILDQ</sequence>
<evidence type="ECO:0000313" key="1">
    <source>
        <dbReference type="EMBL" id="CAD9450380.1"/>
    </source>
</evidence>
<gene>
    <name evidence="1" type="ORF">DSPE1174_LOCUS21074</name>
</gene>
<dbReference type="InterPro" id="IPR023214">
    <property type="entry name" value="HAD_sf"/>
</dbReference>
<dbReference type="GO" id="GO:0016791">
    <property type="term" value="F:phosphatase activity"/>
    <property type="evidence" value="ECO:0007669"/>
    <property type="project" value="TreeGrafter"/>
</dbReference>
<dbReference type="PROSITE" id="PS00018">
    <property type="entry name" value="EF_HAND_1"/>
    <property type="match status" value="1"/>
</dbReference>
<dbReference type="EMBL" id="HBGS01040959">
    <property type="protein sequence ID" value="CAD9450380.1"/>
    <property type="molecule type" value="Transcribed_RNA"/>
</dbReference>
<dbReference type="Pfam" id="PF13344">
    <property type="entry name" value="Hydrolase_6"/>
    <property type="match status" value="1"/>
</dbReference>
<name>A0A7S2GHG6_9STRA</name>
<protein>
    <submittedName>
        <fullName evidence="1">Uncharacterized protein</fullName>
    </submittedName>
</protein>
<organism evidence="1">
    <name type="scientific">Octactis speculum</name>
    <dbReference type="NCBI Taxonomy" id="3111310"/>
    <lineage>
        <taxon>Eukaryota</taxon>
        <taxon>Sar</taxon>
        <taxon>Stramenopiles</taxon>
        <taxon>Ochrophyta</taxon>
        <taxon>Dictyochophyceae</taxon>
        <taxon>Dictyochales</taxon>
        <taxon>Dictyochaceae</taxon>
        <taxon>Octactis</taxon>
    </lineage>
</organism>
<dbReference type="InterPro" id="IPR018247">
    <property type="entry name" value="EF_Hand_1_Ca_BS"/>
</dbReference>
<dbReference type="PANTHER" id="PTHR19288">
    <property type="entry name" value="4-NITROPHENYLPHOSPHATASE-RELATED"/>
    <property type="match status" value="1"/>
</dbReference>
<dbReference type="Gene3D" id="3.40.50.1000">
    <property type="entry name" value="HAD superfamily/HAD-like"/>
    <property type="match status" value="2"/>
</dbReference>
<dbReference type="InterPro" id="IPR036412">
    <property type="entry name" value="HAD-like_sf"/>
</dbReference>
<reference evidence="1" key="1">
    <citation type="submission" date="2021-01" db="EMBL/GenBank/DDBJ databases">
        <authorList>
            <person name="Corre E."/>
            <person name="Pelletier E."/>
            <person name="Niang G."/>
            <person name="Scheremetjew M."/>
            <person name="Finn R."/>
            <person name="Kale V."/>
            <person name="Holt S."/>
            <person name="Cochrane G."/>
            <person name="Meng A."/>
            <person name="Brown T."/>
            <person name="Cohen L."/>
        </authorList>
    </citation>
    <scope>NUCLEOTIDE SEQUENCE</scope>
    <source>
        <strain evidence="1">CCMP1381</strain>
    </source>
</reference>
<accession>A0A7S2GHG6</accession>
<dbReference type="Pfam" id="PF13242">
    <property type="entry name" value="Hydrolase_like"/>
    <property type="match status" value="1"/>
</dbReference>
<proteinExistence type="predicted"/>
<dbReference type="InterPro" id="IPR006357">
    <property type="entry name" value="HAD-SF_hydro_IIA"/>
</dbReference>